<dbReference type="NCBIfam" id="TIGR00149">
    <property type="entry name" value="TIGR00149_YjbQ"/>
    <property type="match status" value="1"/>
</dbReference>
<name>A0A1F2WF41_9ACTN</name>
<protein>
    <recommendedName>
        <fullName evidence="4">Secondary thiamine-phosphate synthase enzyme</fullName>
    </recommendedName>
</protein>
<proteinExistence type="inferred from homology"/>
<reference evidence="2 3" key="1">
    <citation type="journal article" date="2016" name="Nat. Commun.">
        <title>Thousands of microbial genomes shed light on interconnected biogeochemical processes in an aquifer system.</title>
        <authorList>
            <person name="Anantharaman K."/>
            <person name="Brown C.T."/>
            <person name="Hug L.A."/>
            <person name="Sharon I."/>
            <person name="Castelle C.J."/>
            <person name="Probst A.J."/>
            <person name="Thomas B.C."/>
            <person name="Singh A."/>
            <person name="Wilkins M.J."/>
            <person name="Karaoz U."/>
            <person name="Brodie E.L."/>
            <person name="Williams K.H."/>
            <person name="Hubbard S.S."/>
            <person name="Banfield J.F."/>
        </authorList>
    </citation>
    <scope>NUCLEOTIDE SEQUENCE [LARGE SCALE GENOMIC DNA]</scope>
</reference>
<comment type="similarity">
    <text evidence="1">Belongs to the UPF0047 family.</text>
</comment>
<dbReference type="PANTHER" id="PTHR30615:SF8">
    <property type="entry name" value="UPF0047 PROTEIN C4A8.02C"/>
    <property type="match status" value="1"/>
</dbReference>
<dbReference type="STRING" id="1797197.A2Y75_09035"/>
<dbReference type="SUPFAM" id="SSF111038">
    <property type="entry name" value="YjbQ-like"/>
    <property type="match status" value="1"/>
</dbReference>
<sequence length="138" mass="15613">MVIHRWLEFPTEGNGQIVEITDEVKRLLEGTGLETGIINVFVPGATGALTTLEHEPGVCRDFLELFDFIAPESRDYHHNRRGVDTNGHSHVRAGLLGAFVTLPFEKTELLLGRWQQIVFVDFDEVPRERTLVLTFIGE</sequence>
<dbReference type="Proteomes" id="UP000177876">
    <property type="component" value="Unassembled WGS sequence"/>
</dbReference>
<dbReference type="AlphaFoldDB" id="A0A1F2WF41"/>
<dbReference type="InterPro" id="IPR035917">
    <property type="entry name" value="YjbQ-like_sf"/>
</dbReference>
<evidence type="ECO:0000256" key="1">
    <source>
        <dbReference type="ARBA" id="ARBA00005534"/>
    </source>
</evidence>
<evidence type="ECO:0008006" key="4">
    <source>
        <dbReference type="Google" id="ProtNLM"/>
    </source>
</evidence>
<dbReference type="Pfam" id="PF01894">
    <property type="entry name" value="YjbQ"/>
    <property type="match status" value="1"/>
</dbReference>
<gene>
    <name evidence="2" type="ORF">A2Y75_09035</name>
</gene>
<dbReference type="PANTHER" id="PTHR30615">
    <property type="entry name" value="UNCHARACTERIZED PROTEIN YJBQ-RELATED"/>
    <property type="match status" value="1"/>
</dbReference>
<dbReference type="InterPro" id="IPR001602">
    <property type="entry name" value="UPF0047_YjbQ-like"/>
</dbReference>
<dbReference type="Gene3D" id="2.60.120.460">
    <property type="entry name" value="YjbQ-like"/>
    <property type="match status" value="1"/>
</dbReference>
<organism evidence="2 3">
    <name type="scientific">Candidatus Solincola sediminis</name>
    <dbReference type="NCBI Taxonomy" id="1797199"/>
    <lineage>
        <taxon>Bacteria</taxon>
        <taxon>Bacillati</taxon>
        <taxon>Actinomycetota</taxon>
        <taxon>Candidatus Geothermincolia</taxon>
        <taxon>Candidatus Geothermincolales</taxon>
        <taxon>Candidatus Geothermincolaceae</taxon>
        <taxon>Candidatus Solincola</taxon>
    </lineage>
</organism>
<evidence type="ECO:0000313" key="2">
    <source>
        <dbReference type="EMBL" id="OFW55464.1"/>
    </source>
</evidence>
<comment type="caution">
    <text evidence="2">The sequence shown here is derived from an EMBL/GenBank/DDBJ whole genome shotgun (WGS) entry which is preliminary data.</text>
</comment>
<accession>A0A1F2WF41</accession>
<evidence type="ECO:0000313" key="3">
    <source>
        <dbReference type="Proteomes" id="UP000177876"/>
    </source>
</evidence>
<dbReference type="PIRSF" id="PIRSF004681">
    <property type="entry name" value="UCP004681"/>
    <property type="match status" value="1"/>
</dbReference>
<dbReference type="EMBL" id="MELK01000053">
    <property type="protein sequence ID" value="OFW55464.1"/>
    <property type="molecule type" value="Genomic_DNA"/>
</dbReference>